<reference evidence="2" key="1">
    <citation type="submission" date="2015-12" db="EMBL/GenBank/DDBJ databases">
        <title>Gene expression during late stages of embryo sac development: a critical building block for successful pollen-pistil interactions.</title>
        <authorList>
            <person name="Liu Y."/>
            <person name="Joly V."/>
            <person name="Sabar M."/>
            <person name="Matton D.P."/>
        </authorList>
    </citation>
    <scope>NUCLEOTIDE SEQUENCE</scope>
</reference>
<keyword evidence="1" id="KW-1133">Transmembrane helix</keyword>
<evidence type="ECO:0000313" key="2">
    <source>
        <dbReference type="EMBL" id="JAP07726.1"/>
    </source>
</evidence>
<name>A0A0V0GI87_SOLCH</name>
<evidence type="ECO:0000256" key="1">
    <source>
        <dbReference type="SAM" id="Phobius"/>
    </source>
</evidence>
<dbReference type="AlphaFoldDB" id="A0A0V0GI87"/>
<dbReference type="EMBL" id="GEDG01038170">
    <property type="protein sequence ID" value="JAP07726.1"/>
    <property type="molecule type" value="Transcribed_RNA"/>
</dbReference>
<accession>A0A0V0GI87</accession>
<feature type="transmembrane region" description="Helical" evidence="1">
    <location>
        <begin position="40"/>
        <end position="63"/>
    </location>
</feature>
<organism evidence="2">
    <name type="scientific">Solanum chacoense</name>
    <name type="common">Chaco potato</name>
    <dbReference type="NCBI Taxonomy" id="4108"/>
    <lineage>
        <taxon>Eukaryota</taxon>
        <taxon>Viridiplantae</taxon>
        <taxon>Streptophyta</taxon>
        <taxon>Embryophyta</taxon>
        <taxon>Tracheophyta</taxon>
        <taxon>Spermatophyta</taxon>
        <taxon>Magnoliopsida</taxon>
        <taxon>eudicotyledons</taxon>
        <taxon>Gunneridae</taxon>
        <taxon>Pentapetalae</taxon>
        <taxon>asterids</taxon>
        <taxon>lamiids</taxon>
        <taxon>Solanales</taxon>
        <taxon>Solanaceae</taxon>
        <taxon>Solanoideae</taxon>
        <taxon>Solaneae</taxon>
        <taxon>Solanum</taxon>
    </lineage>
</organism>
<protein>
    <submittedName>
        <fullName evidence="2">Putative ovule protein</fullName>
    </submittedName>
</protein>
<keyword evidence="1" id="KW-0812">Transmembrane</keyword>
<keyword evidence="1" id="KW-0472">Membrane</keyword>
<proteinExistence type="predicted"/>
<sequence length="77" mass="8663">METSNSMFPSCLNINISPNCKSYCCTNSAQPASNRWPFTFIGHLLPSTLSIACSIWSFPFRYFKKPVGILRPFLKPG</sequence>